<keyword evidence="3" id="KW-1185">Reference proteome</keyword>
<dbReference type="PANTHER" id="PTHR13754:SF18">
    <property type="entry name" value="7,8-DIHYDROPTERIN-6-METHYL-4-(BETA-D-RIBOFURANOSYL)-AMINOBENZENE-5'-PHOSPHATE SYNTHASE"/>
    <property type="match status" value="1"/>
</dbReference>
<evidence type="ECO:0000313" key="2">
    <source>
        <dbReference type="EMBL" id="MBB4622228.1"/>
    </source>
</evidence>
<dbReference type="EMBL" id="JACHOC010000003">
    <property type="protein sequence ID" value="MBB4622228.1"/>
    <property type="molecule type" value="Genomic_DNA"/>
</dbReference>
<dbReference type="InterPro" id="IPR001279">
    <property type="entry name" value="Metallo-B-lactamas"/>
</dbReference>
<dbReference type="Gene3D" id="3.40.630.30">
    <property type="match status" value="1"/>
</dbReference>
<dbReference type="PROSITE" id="PS51186">
    <property type="entry name" value="GNAT"/>
    <property type="match status" value="1"/>
</dbReference>
<dbReference type="CDD" id="cd07713">
    <property type="entry name" value="DHPS-like_MBL-fold"/>
    <property type="match status" value="1"/>
</dbReference>
<comment type="caution">
    <text evidence="2">The sequence shown here is derived from an EMBL/GenBank/DDBJ whole genome shotgun (WGS) entry which is preliminary data.</text>
</comment>
<dbReference type="SUPFAM" id="SSF55729">
    <property type="entry name" value="Acyl-CoA N-acyltransferases (Nat)"/>
    <property type="match status" value="1"/>
</dbReference>
<gene>
    <name evidence="2" type="ORF">GGQ57_002125</name>
</gene>
<evidence type="ECO:0000259" key="1">
    <source>
        <dbReference type="PROSITE" id="PS51186"/>
    </source>
</evidence>
<dbReference type="Proteomes" id="UP000533637">
    <property type="component" value="Unassembled WGS sequence"/>
</dbReference>
<organism evidence="2 3">
    <name type="scientific">Parabacteroides faecis</name>
    <dbReference type="NCBI Taxonomy" id="1217282"/>
    <lineage>
        <taxon>Bacteria</taxon>
        <taxon>Pseudomonadati</taxon>
        <taxon>Bacteroidota</taxon>
        <taxon>Bacteroidia</taxon>
        <taxon>Bacteroidales</taxon>
        <taxon>Tannerellaceae</taxon>
        <taxon>Parabacteroides</taxon>
    </lineage>
</organism>
<name>A0ABR6KN36_9BACT</name>
<dbReference type="InterPro" id="IPR000182">
    <property type="entry name" value="GNAT_dom"/>
</dbReference>
<dbReference type="PANTHER" id="PTHR13754">
    <property type="entry name" value="METALLO-BETA-LACTAMASE SUPERFAMILY PROTEIN"/>
    <property type="match status" value="1"/>
</dbReference>
<proteinExistence type="predicted"/>
<evidence type="ECO:0000313" key="3">
    <source>
        <dbReference type="Proteomes" id="UP000533637"/>
    </source>
</evidence>
<dbReference type="Pfam" id="PF13673">
    <property type="entry name" value="Acetyltransf_10"/>
    <property type="match status" value="1"/>
</dbReference>
<dbReference type="InterPro" id="IPR016181">
    <property type="entry name" value="Acyl_CoA_acyltransferase"/>
</dbReference>
<dbReference type="Gene3D" id="3.60.15.10">
    <property type="entry name" value="Ribonuclease Z/Hydroxyacylglutathione hydrolase-like"/>
    <property type="match status" value="1"/>
</dbReference>
<accession>A0ABR6KN36</accession>
<dbReference type="InterPro" id="IPR041712">
    <property type="entry name" value="DHPS-like_MBL-fold"/>
</dbReference>
<dbReference type="InterPro" id="IPR036866">
    <property type="entry name" value="RibonucZ/Hydroxyglut_hydro"/>
</dbReference>
<protein>
    <submittedName>
        <fullName evidence="2">Metal-dependent hydrolase (Beta-lactamase superfamily II)/ribosomal protein S18 acetylase RimI-like enzyme</fullName>
    </submittedName>
</protein>
<sequence length="432" mass="48732">MKLTVLVDNNTYIDQYYLGEPAVCYYIEDGETRLLLDTGYSDIFIRNAEALGIDLTQVSVITFSHGHNDHTRGLQYWSGEIGTNVHIVAHPDTFKERKCGELSIGSPLSEAGLRENFRLTLSSEPMKISDHITFLGEIPSLNDFEPRKSFGTLVDGPACSEDFVADDTALVYNNGNGLFIITGCSHSGICNIIEYAKSVCNEKRIIGVIGGFHLFEVSEQLRQTIAYFQMNHIEELYPCHCVSFAAKAEIHRHIPIHEVGVGLVIDVKYQPKIRTVGGVIQKVTLEDLPDIIDLQKKAFTEVALWMNNFDLPPLHQTIDELRNEYEKSIILKYLSDEGVIVGSVRAHMDKDHICHVGKLIVHPDYQNQGIGYALMCEIEKYVPHCDKYLLFTGEETPNTKYLYEKVGYVVVDKQEMAGLAMFIMEKKNKAML</sequence>
<reference evidence="2 3" key="1">
    <citation type="submission" date="2020-08" db="EMBL/GenBank/DDBJ databases">
        <title>Genomic Encyclopedia of Type Strains, Phase IV (KMG-IV): sequencing the most valuable type-strain genomes for metagenomic binning, comparative biology and taxonomic classification.</title>
        <authorList>
            <person name="Goeker M."/>
        </authorList>
    </citation>
    <scope>NUCLEOTIDE SEQUENCE [LARGE SCALE GENOMIC DNA]</scope>
    <source>
        <strain evidence="2 3">DSM 102983</strain>
    </source>
</reference>
<dbReference type="SUPFAM" id="SSF56281">
    <property type="entry name" value="Metallo-hydrolase/oxidoreductase"/>
    <property type="match status" value="1"/>
</dbReference>
<dbReference type="CDD" id="cd04301">
    <property type="entry name" value="NAT_SF"/>
    <property type="match status" value="1"/>
</dbReference>
<feature type="domain" description="N-acetyltransferase" evidence="1">
    <location>
        <begin position="278"/>
        <end position="429"/>
    </location>
</feature>
<dbReference type="InterPro" id="IPR052926">
    <property type="entry name" value="Metallo-beta-lactamase_dom"/>
</dbReference>
<dbReference type="Pfam" id="PF00753">
    <property type="entry name" value="Lactamase_B"/>
    <property type="match status" value="1"/>
</dbReference>
<dbReference type="RefSeq" id="WP_183670559.1">
    <property type="nucleotide sequence ID" value="NZ_BMPB01000001.1"/>
</dbReference>